<dbReference type="Pfam" id="PF00314">
    <property type="entry name" value="Thaumatin"/>
    <property type="match status" value="2"/>
</dbReference>
<dbReference type="InterPro" id="IPR037176">
    <property type="entry name" value="Osmotin/thaumatin-like_sf"/>
</dbReference>
<accession>A0A9Q0GX92</accession>
<evidence type="ECO:0000313" key="4">
    <source>
        <dbReference type="EMBL" id="KAJ4954308.1"/>
    </source>
</evidence>
<comment type="similarity">
    <text evidence="1">Belongs to the thaumatin family.</text>
</comment>
<dbReference type="SUPFAM" id="SSF49870">
    <property type="entry name" value="Osmotin, thaumatin-like protein"/>
    <property type="match status" value="2"/>
</dbReference>
<dbReference type="EMBL" id="JAMYWD010000011">
    <property type="protein sequence ID" value="KAJ4954308.1"/>
    <property type="molecule type" value="Genomic_DNA"/>
</dbReference>
<reference evidence="4" key="1">
    <citation type="journal article" date="2023" name="Plant J.">
        <title>The genome of the king protea, Protea cynaroides.</title>
        <authorList>
            <person name="Chang J."/>
            <person name="Duong T.A."/>
            <person name="Schoeman C."/>
            <person name="Ma X."/>
            <person name="Roodt D."/>
            <person name="Barker N."/>
            <person name="Li Z."/>
            <person name="Van de Peer Y."/>
            <person name="Mizrachi E."/>
        </authorList>
    </citation>
    <scope>NUCLEOTIDE SEQUENCE</scope>
    <source>
        <tissue evidence="4">Young leaves</tissue>
    </source>
</reference>
<feature type="signal peptide" evidence="3">
    <location>
        <begin position="1"/>
        <end position="23"/>
    </location>
</feature>
<evidence type="ECO:0000256" key="2">
    <source>
        <dbReference type="ARBA" id="ARBA00023157"/>
    </source>
</evidence>
<keyword evidence="2" id="KW-1015">Disulfide bond</keyword>
<gene>
    <name evidence="4" type="ORF">NE237_011091</name>
</gene>
<dbReference type="Proteomes" id="UP001141806">
    <property type="component" value="Unassembled WGS sequence"/>
</dbReference>
<organism evidence="4 5">
    <name type="scientific">Protea cynaroides</name>
    <dbReference type="NCBI Taxonomy" id="273540"/>
    <lineage>
        <taxon>Eukaryota</taxon>
        <taxon>Viridiplantae</taxon>
        <taxon>Streptophyta</taxon>
        <taxon>Embryophyta</taxon>
        <taxon>Tracheophyta</taxon>
        <taxon>Spermatophyta</taxon>
        <taxon>Magnoliopsida</taxon>
        <taxon>Proteales</taxon>
        <taxon>Proteaceae</taxon>
        <taxon>Protea</taxon>
    </lineage>
</organism>
<dbReference type="Gene3D" id="2.60.110.10">
    <property type="entry name" value="Thaumatin"/>
    <property type="match status" value="2"/>
</dbReference>
<dbReference type="PRINTS" id="PR00347">
    <property type="entry name" value="THAUMATIN"/>
</dbReference>
<evidence type="ECO:0008006" key="6">
    <source>
        <dbReference type="Google" id="ProtNLM"/>
    </source>
</evidence>
<proteinExistence type="inferred from homology"/>
<feature type="chain" id="PRO_5040297193" description="Thaumatin-like protein" evidence="3">
    <location>
        <begin position="24"/>
        <end position="444"/>
    </location>
</feature>
<keyword evidence="5" id="KW-1185">Reference proteome</keyword>
<dbReference type="PROSITE" id="PS51367">
    <property type="entry name" value="THAUMATIN_2"/>
    <property type="match status" value="2"/>
</dbReference>
<dbReference type="SMART" id="SM00205">
    <property type="entry name" value="THN"/>
    <property type="match status" value="2"/>
</dbReference>
<keyword evidence="3" id="KW-0732">Signal</keyword>
<dbReference type="PROSITE" id="PS00316">
    <property type="entry name" value="THAUMATIN_1"/>
    <property type="match status" value="2"/>
</dbReference>
<dbReference type="PANTHER" id="PTHR31048">
    <property type="entry name" value="OS03G0233200 PROTEIN"/>
    <property type="match status" value="1"/>
</dbReference>
<dbReference type="OrthoDB" id="430315at2759"/>
<dbReference type="InterPro" id="IPR001938">
    <property type="entry name" value="Thaumatin"/>
</dbReference>
<evidence type="ECO:0000256" key="1">
    <source>
        <dbReference type="ARBA" id="ARBA00010607"/>
    </source>
</evidence>
<dbReference type="FunFam" id="2.60.110.10:FF:000003">
    <property type="entry name" value="Thaumatin I"/>
    <property type="match status" value="2"/>
</dbReference>
<name>A0A9Q0GX92_9MAGN</name>
<dbReference type="AlphaFoldDB" id="A0A9Q0GX92"/>
<evidence type="ECO:0000256" key="3">
    <source>
        <dbReference type="SAM" id="SignalP"/>
    </source>
</evidence>
<dbReference type="InterPro" id="IPR017949">
    <property type="entry name" value="Thaumatin_CS"/>
</dbReference>
<sequence length="444" mass="47826">MISIKNLFLFFFFPNILFTFTHATTFEIRNQCSYTVWAAAVPGGGQRLNPGQSWTINVPAGTSMARIWGRTNCNFDGSGRGRCQTGDCGGLLQCKAWGVPPNTLAEYALNQYGNLDFFDISLVDGFNIPMVFTPTNPTGGSCRALSCTADINGQCPGQLRTAGGCNNPCTVFKTDRYCCNSGSCGPTDYSRFFKDRCSDAYSYPKDDPTSTFTCPSGRQNYRVVFCPRGSSHATTFDIQNHCSYTVWAAAVPGGGQQLNPGQTWTINVPAGTSMARIWGRTNCGFDGSGRGGCQTGDCGGLLNCQAWGVPPNTLAEYALNQYGNLDFFDISLVDGFNIPMVFTPTNPTGGSCRALSCTADINGQCPGQLRAAGGCNNPCTVFRTDQYCCNSGSCGPTDYSRFFKDRCSDAYSYPKDDPTSTFTCPGGTQNYRVVFCPWGSSSSS</sequence>
<protein>
    <recommendedName>
        <fullName evidence="6">Thaumatin-like protein</fullName>
    </recommendedName>
</protein>
<comment type="caution">
    <text evidence="4">The sequence shown here is derived from an EMBL/GenBank/DDBJ whole genome shotgun (WGS) entry which is preliminary data.</text>
</comment>
<evidence type="ECO:0000313" key="5">
    <source>
        <dbReference type="Proteomes" id="UP001141806"/>
    </source>
</evidence>